<accession>A0A8G0LBY9</accession>
<dbReference type="EMBL" id="CP075866">
    <property type="protein sequence ID" value="QYS99356.1"/>
    <property type="molecule type" value="Genomic_DNA"/>
</dbReference>
<organism evidence="2 3">
    <name type="scientific">Trichoderma simmonsii</name>
    <dbReference type="NCBI Taxonomy" id="1491479"/>
    <lineage>
        <taxon>Eukaryota</taxon>
        <taxon>Fungi</taxon>
        <taxon>Dikarya</taxon>
        <taxon>Ascomycota</taxon>
        <taxon>Pezizomycotina</taxon>
        <taxon>Sordariomycetes</taxon>
        <taxon>Hypocreomycetidae</taxon>
        <taxon>Hypocreales</taxon>
        <taxon>Hypocreaceae</taxon>
        <taxon>Trichoderma</taxon>
    </lineage>
</organism>
<feature type="compositionally biased region" description="Polar residues" evidence="1">
    <location>
        <begin position="360"/>
        <end position="374"/>
    </location>
</feature>
<dbReference type="InterPro" id="IPR036770">
    <property type="entry name" value="Ankyrin_rpt-contain_sf"/>
</dbReference>
<dbReference type="PANTHER" id="PTHR24121">
    <property type="entry name" value="NO MECHANORECEPTOR POTENTIAL C, ISOFORM D-RELATED"/>
    <property type="match status" value="1"/>
</dbReference>
<keyword evidence="3" id="KW-1185">Reference proteome</keyword>
<evidence type="ECO:0000256" key="1">
    <source>
        <dbReference type="SAM" id="MobiDB-lite"/>
    </source>
</evidence>
<dbReference type="Gene3D" id="1.25.40.20">
    <property type="entry name" value="Ankyrin repeat-containing domain"/>
    <property type="match status" value="1"/>
</dbReference>
<feature type="compositionally biased region" description="Polar residues" evidence="1">
    <location>
        <begin position="401"/>
        <end position="414"/>
    </location>
</feature>
<feature type="region of interest" description="Disordered" evidence="1">
    <location>
        <begin position="42"/>
        <end position="72"/>
    </location>
</feature>
<dbReference type="SMART" id="SM00248">
    <property type="entry name" value="ANK"/>
    <property type="match status" value="2"/>
</dbReference>
<feature type="region of interest" description="Disordered" evidence="1">
    <location>
        <begin position="390"/>
        <end position="437"/>
    </location>
</feature>
<dbReference type="PANTHER" id="PTHR24121:SF23">
    <property type="entry name" value="NO MECHANORECEPTOR POTENTIAL C, ISOFORM H"/>
    <property type="match status" value="1"/>
</dbReference>
<proteinExistence type="predicted"/>
<dbReference type="AlphaFoldDB" id="A0A8G0LBY9"/>
<sequence>MTERPSDTHFEGNEQGVVISNEWNETTLDTQDGNAIQLQQQITADKPNGIIPEGEDQVTPEGEDQTTLEGEDQTILKGEDQTTPDNKQGHPAALDAILLKIKLVAEKAKQEQRDNEKAQQTEQASINWGAKLSKDEKATIVPMKEVNNSRIITDPNILHEIARRGDEFGSYNSFVKWLLGRRKLSNILLEQKSKLYHRRPLQLALENGNSDFVKTIIDNFKDRTSFEKGDGGDNLTLATLLRPDSPKAIELNCIHLVIEARSPHTIDIIDACEGFPEIFMQRDSESRQETPLHLAAVCDVTAESRSPSENRFNALDVVKKLIEMCPDALYAMNTDGETPYRSRIRALGNKTTASAGRASQVYSQGQNGKQQSGEMSAYDDMDTVIKTYYEDPADNDREDTGTITQQDTASSWEYATSDEEDAVSTAEDAASKEEDQDLRKEVIDDPILCAIREYCVKNMQRFKLVKALYQGAQERETCFDLSILVDSAISRSYLDALGHMNFESILAYVALPRITITDQTSYDRRGRWDMMAPSNRRWG</sequence>
<protein>
    <submittedName>
        <fullName evidence="2">Peptidase_S8 domain-containing protein</fullName>
    </submittedName>
</protein>
<feature type="region of interest" description="Disordered" evidence="1">
    <location>
        <begin position="355"/>
        <end position="376"/>
    </location>
</feature>
<evidence type="ECO:0000313" key="2">
    <source>
        <dbReference type="EMBL" id="QYS99356.1"/>
    </source>
</evidence>
<gene>
    <name evidence="2" type="ORF">H0G86_006493</name>
</gene>
<dbReference type="Proteomes" id="UP000826661">
    <property type="component" value="Chromosome III"/>
</dbReference>
<evidence type="ECO:0000313" key="3">
    <source>
        <dbReference type="Proteomes" id="UP000826661"/>
    </source>
</evidence>
<reference evidence="2 3" key="1">
    <citation type="journal article" date="2021" name="BMC Genomics">
        <title>Telomere-to-telomere genome assembly of asparaginase-producing Trichoderma simmonsii.</title>
        <authorList>
            <person name="Chung D."/>
            <person name="Kwon Y.M."/>
            <person name="Yang Y."/>
        </authorList>
    </citation>
    <scope>NUCLEOTIDE SEQUENCE [LARGE SCALE GENOMIC DNA]</scope>
    <source>
        <strain evidence="2 3">GH-Sj1</strain>
    </source>
</reference>
<feature type="compositionally biased region" description="Acidic residues" evidence="1">
    <location>
        <begin position="53"/>
        <end position="72"/>
    </location>
</feature>
<dbReference type="InterPro" id="IPR002110">
    <property type="entry name" value="Ankyrin_rpt"/>
</dbReference>
<name>A0A8G0LBY9_9HYPO</name>